<evidence type="ECO:0000313" key="2">
    <source>
        <dbReference type="EMBL" id="KAF9521431.1"/>
    </source>
</evidence>
<comment type="caution">
    <text evidence="2">The sequence shown here is derived from an EMBL/GenBank/DDBJ whole genome shotgun (WGS) entry which is preliminary data.</text>
</comment>
<evidence type="ECO:0000256" key="1">
    <source>
        <dbReference type="SAM" id="MobiDB-lite"/>
    </source>
</evidence>
<keyword evidence="3" id="KW-1185">Reference proteome</keyword>
<dbReference type="Proteomes" id="UP000807306">
    <property type="component" value="Unassembled WGS sequence"/>
</dbReference>
<sequence length="361" mass="41249">MSMSFKFVPNDRESRKRKVGPDGLTKDQRYYRSPSPPLDSGTTEGTSAEIFTTLTVGTVAHCPGCMCSRHSATAIPMIAQPIQLLPTTSTEIHIEPTVPLTQKYYCEVEVQTDTSEDLIKDSTKPQLNDSKLETDTAADTELRRQFEAPQTTTIWDEDLWLGQHVPEDVWCRTLKVEWVNKPRRSMVPIPEVSRLRGRQDIEFIAEMEKLRRHVIQWASAWGGVMVWDDSLDYFFQQACLVNEDTIYRLVSGLWRKATLGRAIYAELLVWCQKGLPDNPVALWSVWQEIQELMKVTITGVARIEVRLHILKQGVFSWRRGNFDAFVNDFIGDQLSDDIKAELWIESFLRGVPSHGGDGIKF</sequence>
<dbReference type="AlphaFoldDB" id="A0A9P6BE16"/>
<reference evidence="2" key="1">
    <citation type="submission" date="2020-11" db="EMBL/GenBank/DDBJ databases">
        <authorList>
            <consortium name="DOE Joint Genome Institute"/>
            <person name="Ahrendt S."/>
            <person name="Riley R."/>
            <person name="Andreopoulos W."/>
            <person name="Labutti K."/>
            <person name="Pangilinan J."/>
            <person name="Ruiz-Duenas F.J."/>
            <person name="Barrasa J.M."/>
            <person name="Sanchez-Garcia M."/>
            <person name="Camarero S."/>
            <person name="Miyauchi S."/>
            <person name="Serrano A."/>
            <person name="Linde D."/>
            <person name="Babiker R."/>
            <person name="Drula E."/>
            <person name="Ayuso-Fernandez I."/>
            <person name="Pacheco R."/>
            <person name="Padilla G."/>
            <person name="Ferreira P."/>
            <person name="Barriuso J."/>
            <person name="Kellner H."/>
            <person name="Castanera R."/>
            <person name="Alfaro M."/>
            <person name="Ramirez L."/>
            <person name="Pisabarro A.G."/>
            <person name="Kuo A."/>
            <person name="Tritt A."/>
            <person name="Lipzen A."/>
            <person name="He G."/>
            <person name="Yan M."/>
            <person name="Ng V."/>
            <person name="Cullen D."/>
            <person name="Martin F."/>
            <person name="Rosso M.-N."/>
            <person name="Henrissat B."/>
            <person name="Hibbett D."/>
            <person name="Martinez A.T."/>
            <person name="Grigoriev I.V."/>
        </authorList>
    </citation>
    <scope>NUCLEOTIDE SEQUENCE</scope>
    <source>
        <strain evidence="2">CBS 506.95</strain>
    </source>
</reference>
<proteinExistence type="predicted"/>
<evidence type="ECO:0000313" key="3">
    <source>
        <dbReference type="Proteomes" id="UP000807306"/>
    </source>
</evidence>
<name>A0A9P6BE16_9AGAR</name>
<dbReference type="EMBL" id="MU158067">
    <property type="protein sequence ID" value="KAF9521431.1"/>
    <property type="molecule type" value="Genomic_DNA"/>
</dbReference>
<dbReference type="OrthoDB" id="3067319at2759"/>
<organism evidence="2 3">
    <name type="scientific">Crepidotus variabilis</name>
    <dbReference type="NCBI Taxonomy" id="179855"/>
    <lineage>
        <taxon>Eukaryota</taxon>
        <taxon>Fungi</taxon>
        <taxon>Dikarya</taxon>
        <taxon>Basidiomycota</taxon>
        <taxon>Agaricomycotina</taxon>
        <taxon>Agaricomycetes</taxon>
        <taxon>Agaricomycetidae</taxon>
        <taxon>Agaricales</taxon>
        <taxon>Agaricineae</taxon>
        <taxon>Crepidotaceae</taxon>
        <taxon>Crepidotus</taxon>
    </lineage>
</organism>
<accession>A0A9P6BE16</accession>
<gene>
    <name evidence="2" type="ORF">CPB83DRAFT_900736</name>
</gene>
<protein>
    <submittedName>
        <fullName evidence="2">Uncharacterized protein</fullName>
    </submittedName>
</protein>
<feature type="region of interest" description="Disordered" evidence="1">
    <location>
        <begin position="1"/>
        <end position="45"/>
    </location>
</feature>